<dbReference type="Proteomes" id="UP000193778">
    <property type="component" value="Unassembled WGS sequence"/>
</dbReference>
<protein>
    <recommendedName>
        <fullName evidence="3">NMT1/THI5 like protein</fullName>
    </recommendedName>
</protein>
<name>A0A1X6ZP24_9RHOB</name>
<dbReference type="NCBIfam" id="TIGR02122">
    <property type="entry name" value="TRAP_TAXI"/>
    <property type="match status" value="1"/>
</dbReference>
<dbReference type="EMBL" id="FWFP01000007">
    <property type="protein sequence ID" value="SLN56697.1"/>
    <property type="molecule type" value="Genomic_DNA"/>
</dbReference>
<dbReference type="Pfam" id="PF16868">
    <property type="entry name" value="NMT1_3"/>
    <property type="match status" value="1"/>
</dbReference>
<dbReference type="SUPFAM" id="SSF53850">
    <property type="entry name" value="Periplasmic binding protein-like II"/>
    <property type="match status" value="1"/>
</dbReference>
<reference evidence="2" key="1">
    <citation type="submission" date="2017-03" db="EMBL/GenBank/DDBJ databases">
        <authorList>
            <person name="Rodrigo-Torres L."/>
            <person name="Arahal R.D."/>
            <person name="Lucena T."/>
        </authorList>
    </citation>
    <scope>NUCLEOTIDE SEQUENCE [LARGE SCALE GENOMIC DNA]</scope>
    <source>
        <strain evidence="2">CECT 8411</strain>
    </source>
</reference>
<dbReference type="Gene3D" id="3.40.190.10">
    <property type="entry name" value="Periplasmic binding protein-like II"/>
    <property type="match status" value="2"/>
</dbReference>
<evidence type="ECO:0000313" key="2">
    <source>
        <dbReference type="Proteomes" id="UP000193778"/>
    </source>
</evidence>
<keyword evidence="2" id="KW-1185">Reference proteome</keyword>
<dbReference type="AlphaFoldDB" id="A0A1X6ZP24"/>
<organism evidence="1 2">
    <name type="scientific">Ruegeria meonggei</name>
    <dbReference type="NCBI Taxonomy" id="1446476"/>
    <lineage>
        <taxon>Bacteria</taxon>
        <taxon>Pseudomonadati</taxon>
        <taxon>Pseudomonadota</taxon>
        <taxon>Alphaproteobacteria</taxon>
        <taxon>Rhodobacterales</taxon>
        <taxon>Roseobacteraceae</taxon>
        <taxon>Ruegeria</taxon>
    </lineage>
</organism>
<evidence type="ECO:0008006" key="3">
    <source>
        <dbReference type="Google" id="ProtNLM"/>
    </source>
</evidence>
<sequence>MVARSDWAQDALKGAHFFKNKGADTSLRSLFSIHSAPLTVIARAGSDIRSVDDLNGKRVKLDGSATHLVKQLPQAANWVTSAFDTFKLNEKNPLRKQLCSGDIDAVATVVSYPASWIQKTARTCPIQLVSASGRQIDRLVSRSDAISKVSIPANTYKGVTTPKNTLGYKATLLSNASVPEGDVYAFVKFTFENLPQMRQQHPALRGLQPSQMIRDGLPAPLRPGATKYYREQGWIK</sequence>
<accession>A0A1X6ZP24</accession>
<dbReference type="PANTHER" id="PTHR42941:SF1">
    <property type="entry name" value="SLL1037 PROTEIN"/>
    <property type="match status" value="1"/>
</dbReference>
<dbReference type="PANTHER" id="PTHR42941">
    <property type="entry name" value="SLL1037 PROTEIN"/>
    <property type="match status" value="1"/>
</dbReference>
<proteinExistence type="predicted"/>
<evidence type="ECO:0000313" key="1">
    <source>
        <dbReference type="EMBL" id="SLN56697.1"/>
    </source>
</evidence>
<dbReference type="InterPro" id="IPR011852">
    <property type="entry name" value="TRAP_TAXI"/>
</dbReference>
<gene>
    <name evidence="1" type="ORF">RUM8411_02764</name>
</gene>